<dbReference type="InterPro" id="IPR040132">
    <property type="entry name" value="Tex1/THOC3"/>
</dbReference>
<name>A0A553N8I5_TIGCA</name>
<dbReference type="PROSITE" id="PS00678">
    <property type="entry name" value="WD_REPEATS_1"/>
    <property type="match status" value="1"/>
</dbReference>
<keyword evidence="2" id="KW-0677">Repeat</keyword>
<dbReference type="SUPFAM" id="SSF54695">
    <property type="entry name" value="POZ domain"/>
    <property type="match status" value="1"/>
</dbReference>
<dbReference type="Pfam" id="PF25174">
    <property type="entry name" value="Beta-prop_THOC3"/>
    <property type="match status" value="1"/>
</dbReference>
<dbReference type="InterPro" id="IPR002083">
    <property type="entry name" value="MATH/TRAF_dom"/>
</dbReference>
<dbReference type="SMART" id="SM00225">
    <property type="entry name" value="BTB"/>
    <property type="match status" value="1"/>
</dbReference>
<dbReference type="PANTHER" id="PTHR22839">
    <property type="entry name" value="THO COMPLEX SUBUNIT 3 THO3"/>
    <property type="match status" value="1"/>
</dbReference>
<evidence type="ECO:0000256" key="2">
    <source>
        <dbReference type="ARBA" id="ARBA00022737"/>
    </source>
</evidence>
<dbReference type="PROSITE" id="PS50144">
    <property type="entry name" value="MATH"/>
    <property type="match status" value="1"/>
</dbReference>
<dbReference type="Gene3D" id="3.30.710.10">
    <property type="entry name" value="Potassium Channel Kv1.1, Chain A"/>
    <property type="match status" value="1"/>
</dbReference>
<evidence type="ECO:0000256" key="3">
    <source>
        <dbReference type="ARBA" id="ARBA00046343"/>
    </source>
</evidence>
<dbReference type="Gene3D" id="2.130.10.10">
    <property type="entry name" value="YVTN repeat-like/Quinoprotein amine dehydrogenase"/>
    <property type="match status" value="2"/>
</dbReference>
<dbReference type="CDD" id="cd00121">
    <property type="entry name" value="MATH"/>
    <property type="match status" value="1"/>
</dbReference>
<comment type="caution">
    <text evidence="8">The sequence shown here is derived from an EMBL/GenBank/DDBJ whole genome shotgun (WGS) entry which is preliminary data.</text>
</comment>
<sequence>MWNGGGVFSHSRSSTPKNSRLSHPITLGKHDWTIEDFMTRDEGVGVSLNTKFTVPAHEVKSGALVETIWRIKVYPRGCDADHANYASIFINQVAGPPVWVKYTFCILGPPNNLGPNPGLNDPFRMQAVEHNAHVGSVQFLADRRKSSRGWKKFIGLAMLRAPNNPFLQDHSLVIRCRVELECRDQLHPEASTPDNAGGGSMASPLTTSGPMRWTGGCGGVGREGRTFMDEMKYTDVSLVCEEREFPCHKYMLARKSDVFDAMFSHEFKESLSNRVLITDLSSEAVLEMLRFMYTNRVVHLERINRKLFAAADKYNIGELKDTCEKSLCSNMSIDNVCSLLLFARDRMAEQLKKKAIEFISRNSVDVTNSVGWKDLVHEPALVTEVVQAMGPKYIALIMVISSSQDVTDLQNKFKKNFKTREYNSHAHKVHSVDWNCDGRRLASGSYDKTVCVFALGTDRLNKENTFRGHNDSVDQLCWHPTNPELLATASGDKTVRIWDARTAKCCSNIPTKGENINIAWSPDGKSIAVGNKEDLVTFIDVKGQKIRLEEQFKYEVNELKWNNTGDLFFLTNGHGCVNVYGYPDLELLNVLPAHPGNCICIEFDPQGKYFAVGCADALVSLWDVDQLACVRTFSRLEWPVRAISFSYDGKLLASASEDTVIDIAHVETGEKIHAIPVTAPTFTIAWHPKRYLLAYACDDKEKYERDRDTGSLKVWGFPPDE</sequence>
<dbReference type="CDD" id="cd00200">
    <property type="entry name" value="WD40"/>
    <property type="match status" value="1"/>
</dbReference>
<feature type="repeat" description="WD" evidence="4">
    <location>
        <begin position="422"/>
        <end position="463"/>
    </location>
</feature>
<dbReference type="Gene3D" id="1.25.40.420">
    <property type="match status" value="1"/>
</dbReference>
<dbReference type="InterPro" id="IPR001680">
    <property type="entry name" value="WD40_rpt"/>
</dbReference>
<comment type="similarity">
    <text evidence="3">Belongs to the THOC3 family.</text>
</comment>
<gene>
    <name evidence="8" type="ORF">TCAL_09142</name>
</gene>
<dbReference type="GO" id="GO:0000445">
    <property type="term" value="C:THO complex part of transcription export complex"/>
    <property type="evidence" value="ECO:0007669"/>
    <property type="project" value="TreeGrafter"/>
</dbReference>
<dbReference type="FunFam" id="2.130.10.10:FF:001007">
    <property type="entry name" value="THO complex subunit 3"/>
    <property type="match status" value="1"/>
</dbReference>
<dbReference type="PROSITE" id="PS50082">
    <property type="entry name" value="WD_REPEATS_2"/>
    <property type="match status" value="3"/>
</dbReference>
<evidence type="ECO:0000313" key="9">
    <source>
        <dbReference type="Proteomes" id="UP000318571"/>
    </source>
</evidence>
<dbReference type="STRING" id="6832.A0A553N8I5"/>
<feature type="region of interest" description="Disordered" evidence="5">
    <location>
        <begin position="1"/>
        <end position="22"/>
    </location>
</feature>
<feature type="repeat" description="WD" evidence="4">
    <location>
        <begin position="466"/>
        <end position="508"/>
    </location>
</feature>
<feature type="region of interest" description="Disordered" evidence="5">
    <location>
        <begin position="188"/>
        <end position="214"/>
    </location>
</feature>
<dbReference type="EMBL" id="VCGU01000459">
    <property type="protein sequence ID" value="TRY61754.1"/>
    <property type="molecule type" value="Genomic_DNA"/>
</dbReference>
<dbReference type="InterPro" id="IPR036322">
    <property type="entry name" value="WD40_repeat_dom_sf"/>
</dbReference>
<dbReference type="InterPro" id="IPR000210">
    <property type="entry name" value="BTB/POZ_dom"/>
</dbReference>
<evidence type="ECO:0000256" key="1">
    <source>
        <dbReference type="ARBA" id="ARBA00022574"/>
    </source>
</evidence>
<dbReference type="PROSITE" id="PS50097">
    <property type="entry name" value="BTB"/>
    <property type="match status" value="1"/>
</dbReference>
<evidence type="ECO:0000313" key="8">
    <source>
        <dbReference type="EMBL" id="TRY61754.1"/>
    </source>
</evidence>
<feature type="compositionally biased region" description="Polar residues" evidence="5">
    <location>
        <begin position="10"/>
        <end position="21"/>
    </location>
</feature>
<dbReference type="PANTHER" id="PTHR22839:SF0">
    <property type="entry name" value="THO COMPLEX SUBUNIT 3"/>
    <property type="match status" value="1"/>
</dbReference>
<evidence type="ECO:0000256" key="5">
    <source>
        <dbReference type="SAM" id="MobiDB-lite"/>
    </source>
</evidence>
<evidence type="ECO:0000256" key="4">
    <source>
        <dbReference type="PROSITE-ProRule" id="PRU00221"/>
    </source>
</evidence>
<proteinExistence type="inferred from homology"/>
<dbReference type="InterPro" id="IPR015943">
    <property type="entry name" value="WD40/YVTN_repeat-like_dom_sf"/>
</dbReference>
<dbReference type="InterPro" id="IPR019775">
    <property type="entry name" value="WD40_repeat_CS"/>
</dbReference>
<feature type="domain" description="BTB" evidence="6">
    <location>
        <begin position="234"/>
        <end position="301"/>
    </location>
</feature>
<evidence type="ECO:0000259" key="6">
    <source>
        <dbReference type="PROSITE" id="PS50097"/>
    </source>
</evidence>
<reference evidence="8 9" key="1">
    <citation type="journal article" date="2018" name="Nat. Ecol. Evol.">
        <title>Genomic signatures of mitonuclear coevolution across populations of Tigriopus californicus.</title>
        <authorList>
            <person name="Barreto F.S."/>
            <person name="Watson E.T."/>
            <person name="Lima T.G."/>
            <person name="Willett C.S."/>
            <person name="Edmands S."/>
            <person name="Li W."/>
            <person name="Burton R.S."/>
        </authorList>
    </citation>
    <scope>NUCLEOTIDE SEQUENCE [LARGE SCALE GENOMIC DNA]</scope>
    <source>
        <strain evidence="8 9">San Diego</strain>
    </source>
</reference>
<keyword evidence="9" id="KW-1185">Reference proteome</keyword>
<dbReference type="InterPro" id="IPR011333">
    <property type="entry name" value="SKP1/BTB/POZ_sf"/>
</dbReference>
<accession>A0A553N8I5</accession>
<feature type="domain" description="MATH" evidence="7">
    <location>
        <begin position="27"/>
        <end position="178"/>
    </location>
</feature>
<keyword evidence="1 4" id="KW-0853">WD repeat</keyword>
<dbReference type="Proteomes" id="UP000318571">
    <property type="component" value="Chromosome 8"/>
</dbReference>
<protein>
    <submittedName>
        <fullName evidence="8">Uncharacterized protein</fullName>
    </submittedName>
</protein>
<dbReference type="Gene3D" id="2.60.210.10">
    <property type="entry name" value="Apoptosis, Tumor Necrosis Factor Receptor Associated Protein 2, Chain A"/>
    <property type="match status" value="1"/>
</dbReference>
<organism evidence="8 9">
    <name type="scientific">Tigriopus californicus</name>
    <name type="common">Marine copepod</name>
    <dbReference type="NCBI Taxonomy" id="6832"/>
    <lineage>
        <taxon>Eukaryota</taxon>
        <taxon>Metazoa</taxon>
        <taxon>Ecdysozoa</taxon>
        <taxon>Arthropoda</taxon>
        <taxon>Crustacea</taxon>
        <taxon>Multicrustacea</taxon>
        <taxon>Hexanauplia</taxon>
        <taxon>Copepoda</taxon>
        <taxon>Harpacticoida</taxon>
        <taxon>Harpacticidae</taxon>
        <taxon>Tigriopus</taxon>
    </lineage>
</organism>
<dbReference type="SUPFAM" id="SSF49599">
    <property type="entry name" value="TRAF domain-like"/>
    <property type="match status" value="1"/>
</dbReference>
<dbReference type="InterPro" id="IPR008974">
    <property type="entry name" value="TRAF-like"/>
</dbReference>
<dbReference type="Pfam" id="PF00651">
    <property type="entry name" value="BTB"/>
    <property type="match status" value="1"/>
</dbReference>
<feature type="repeat" description="WD" evidence="4">
    <location>
        <begin position="591"/>
        <end position="632"/>
    </location>
</feature>
<dbReference type="SMART" id="SM00320">
    <property type="entry name" value="WD40"/>
    <property type="match status" value="6"/>
</dbReference>
<dbReference type="AlphaFoldDB" id="A0A553N8I5"/>
<dbReference type="Pfam" id="PF22486">
    <property type="entry name" value="MATH_2"/>
    <property type="match status" value="1"/>
</dbReference>
<dbReference type="SUPFAM" id="SSF50978">
    <property type="entry name" value="WD40 repeat-like"/>
    <property type="match status" value="1"/>
</dbReference>
<evidence type="ECO:0000259" key="7">
    <source>
        <dbReference type="PROSITE" id="PS50144"/>
    </source>
</evidence>
<dbReference type="GO" id="GO:0006406">
    <property type="term" value="P:mRNA export from nucleus"/>
    <property type="evidence" value="ECO:0007669"/>
    <property type="project" value="InterPro"/>
</dbReference>
<dbReference type="PROSITE" id="PS50294">
    <property type="entry name" value="WD_REPEATS_REGION"/>
    <property type="match status" value="2"/>
</dbReference>